<dbReference type="CDD" id="cd18092">
    <property type="entry name" value="SpoU-like_TrmH"/>
    <property type="match status" value="1"/>
</dbReference>
<evidence type="ECO:0000313" key="10">
    <source>
        <dbReference type="EMBL" id="MCP3428680.1"/>
    </source>
</evidence>
<evidence type="ECO:0000259" key="8">
    <source>
        <dbReference type="Pfam" id="PF00588"/>
    </source>
</evidence>
<feature type="domain" description="tRNA/rRNA methyltransferase SpoU type" evidence="8">
    <location>
        <begin position="20"/>
        <end position="158"/>
    </location>
</feature>
<dbReference type="Proteomes" id="UP001165413">
    <property type="component" value="Unassembled WGS sequence"/>
</dbReference>
<evidence type="ECO:0000259" key="9">
    <source>
        <dbReference type="Pfam" id="PF12105"/>
    </source>
</evidence>
<keyword evidence="4 7" id="KW-0949">S-adenosyl-L-methionine</keyword>
<feature type="binding site" evidence="7">
    <location>
        <position position="138"/>
    </location>
    <ligand>
        <name>S-adenosyl-L-methionine</name>
        <dbReference type="ChEBI" id="CHEBI:59789"/>
    </ligand>
</feature>
<dbReference type="InterPro" id="IPR022724">
    <property type="entry name" value="rRNA_MeTrfase_SpoU_C"/>
</dbReference>
<dbReference type="PANTHER" id="PTHR43453">
    <property type="entry name" value="RRNA METHYLASE-LIKE"/>
    <property type="match status" value="1"/>
</dbReference>
<keyword evidence="3 7" id="KW-0808">Transferase</keyword>
<evidence type="ECO:0000313" key="11">
    <source>
        <dbReference type="Proteomes" id="UP001165413"/>
    </source>
</evidence>
<dbReference type="InterPro" id="IPR033671">
    <property type="entry name" value="TrmH"/>
</dbReference>
<keyword evidence="6 7" id="KW-0694">RNA-binding</keyword>
<comment type="function">
    <text evidence="7">Catalyzes the 2'-O methylation of guanosine at position 18 in tRNA.</text>
</comment>
<dbReference type="RefSeq" id="WP_254100190.1">
    <property type="nucleotide sequence ID" value="NZ_JANATA010000010.1"/>
</dbReference>
<dbReference type="EC" id="2.1.1.34" evidence="7"/>
<comment type="caution">
    <text evidence="7">Lacks conserved residue(s) required for the propagation of feature annotation.</text>
</comment>
<evidence type="ECO:0000256" key="6">
    <source>
        <dbReference type="ARBA" id="ARBA00022884"/>
    </source>
</evidence>
<dbReference type="Gene3D" id="3.40.1280.10">
    <property type="match status" value="1"/>
</dbReference>
<evidence type="ECO:0000256" key="7">
    <source>
        <dbReference type="HAMAP-Rule" id="MF_02060"/>
    </source>
</evidence>
<evidence type="ECO:0000256" key="5">
    <source>
        <dbReference type="ARBA" id="ARBA00022694"/>
    </source>
</evidence>
<keyword evidence="11" id="KW-1185">Reference proteome</keyword>
<dbReference type="GO" id="GO:0002938">
    <property type="term" value="P:tRNA guanine ribose methylation"/>
    <property type="evidence" value="ECO:0007669"/>
    <property type="project" value="UniProtKB-UniRule"/>
</dbReference>
<organism evidence="10 11">
    <name type="scientific">Opacimonas viscosa</name>
    <dbReference type="NCBI Taxonomy" id="2961944"/>
    <lineage>
        <taxon>Bacteria</taxon>
        <taxon>Pseudomonadati</taxon>
        <taxon>Pseudomonadota</taxon>
        <taxon>Gammaproteobacteria</taxon>
        <taxon>Alteromonadales</taxon>
        <taxon>Alteromonadaceae</taxon>
        <taxon>Opacimonas</taxon>
    </lineage>
</organism>
<evidence type="ECO:0000256" key="4">
    <source>
        <dbReference type="ARBA" id="ARBA00022691"/>
    </source>
</evidence>
<accession>A0AA42BLC9</accession>
<keyword evidence="2 7" id="KW-0489">Methyltransferase</keyword>
<dbReference type="InterPro" id="IPR029028">
    <property type="entry name" value="Alpha/beta_knot_MTases"/>
</dbReference>
<dbReference type="NCBIfam" id="NF008295">
    <property type="entry name" value="PRK11081.1"/>
    <property type="match status" value="1"/>
</dbReference>
<dbReference type="Pfam" id="PF00588">
    <property type="entry name" value="SpoU_methylase"/>
    <property type="match status" value="1"/>
</dbReference>
<dbReference type="GO" id="GO:0141100">
    <property type="term" value="F:tRNA (guanine(18)-2'-O)-methyltransferase activity"/>
    <property type="evidence" value="ECO:0007669"/>
    <property type="project" value="UniProtKB-UniRule"/>
</dbReference>
<evidence type="ECO:0000256" key="3">
    <source>
        <dbReference type="ARBA" id="ARBA00022679"/>
    </source>
</evidence>
<dbReference type="EMBL" id="JANATA010000010">
    <property type="protein sequence ID" value="MCP3428680.1"/>
    <property type="molecule type" value="Genomic_DNA"/>
</dbReference>
<dbReference type="AlphaFoldDB" id="A0AA42BLC9"/>
<proteinExistence type="inferred from homology"/>
<name>A0AA42BLC9_9ALTE</name>
<protein>
    <recommendedName>
        <fullName evidence="7">tRNA (guanosine(18)-2'-O)-methyltransferase</fullName>
        <ecNumber evidence="7">2.1.1.34</ecNumber>
    </recommendedName>
    <alternativeName>
        <fullName evidence="7">tRNA [Gm18] methyltransferase</fullName>
    </alternativeName>
</protein>
<feature type="domain" description="RNA methyltransferase SpoU/TrmH type C-terminal" evidence="9">
    <location>
        <begin position="162"/>
        <end position="215"/>
    </location>
</feature>
<comment type="catalytic activity">
    <reaction evidence="7">
        <text>guanosine(18) in tRNA + S-adenosyl-L-methionine = 2'-O-methylguanosine(18) in tRNA + S-adenosyl-L-homocysteine + H(+)</text>
        <dbReference type="Rhea" id="RHEA:20077"/>
        <dbReference type="Rhea" id="RHEA-COMP:10190"/>
        <dbReference type="Rhea" id="RHEA-COMP:10192"/>
        <dbReference type="ChEBI" id="CHEBI:15378"/>
        <dbReference type="ChEBI" id="CHEBI:57856"/>
        <dbReference type="ChEBI" id="CHEBI:59789"/>
        <dbReference type="ChEBI" id="CHEBI:74269"/>
        <dbReference type="ChEBI" id="CHEBI:74445"/>
        <dbReference type="EC" id="2.1.1.34"/>
    </reaction>
</comment>
<reference evidence="10" key="1">
    <citation type="submission" date="2022-07" db="EMBL/GenBank/DDBJ databases">
        <title>Characterization of the Novel Bacterium Alteromonas immobilis LMIT006 and Alteromonas gregis LMIT007.</title>
        <authorList>
            <person name="Lin X."/>
        </authorList>
    </citation>
    <scope>NUCLEOTIDE SEQUENCE</scope>
    <source>
        <strain evidence="10">LMIT007</strain>
    </source>
</reference>
<keyword evidence="1 7" id="KW-0820">tRNA-binding</keyword>
<dbReference type="SUPFAM" id="SSF75217">
    <property type="entry name" value="alpha/beta knot"/>
    <property type="match status" value="1"/>
</dbReference>
<evidence type="ECO:0000256" key="2">
    <source>
        <dbReference type="ARBA" id="ARBA00022603"/>
    </source>
</evidence>
<gene>
    <name evidence="7 10" type="primary">trmH</name>
    <name evidence="10" type="ORF">NLF92_06950</name>
</gene>
<keyword evidence="5 7" id="KW-0819">tRNA processing</keyword>
<feature type="binding site" evidence="7">
    <location>
        <position position="95"/>
    </location>
    <ligand>
        <name>S-adenosyl-L-methionine</name>
        <dbReference type="ChEBI" id="CHEBI:59789"/>
    </ligand>
</feature>
<dbReference type="InterPro" id="IPR001537">
    <property type="entry name" value="SpoU_MeTrfase"/>
</dbReference>
<dbReference type="Pfam" id="PF12105">
    <property type="entry name" value="SpoU_methylas_C"/>
    <property type="match status" value="1"/>
</dbReference>
<evidence type="ECO:0000256" key="1">
    <source>
        <dbReference type="ARBA" id="ARBA00022555"/>
    </source>
</evidence>
<dbReference type="HAMAP" id="MF_02060">
    <property type="entry name" value="tRNA_methyltr_TrmH"/>
    <property type="match status" value="1"/>
</dbReference>
<feature type="binding site" evidence="7">
    <location>
        <position position="147"/>
    </location>
    <ligand>
        <name>S-adenosyl-L-methionine</name>
        <dbReference type="ChEBI" id="CHEBI:59789"/>
    </ligand>
</feature>
<dbReference type="InterPro" id="IPR029026">
    <property type="entry name" value="tRNA_m1G_MTases_N"/>
</dbReference>
<comment type="caution">
    <text evidence="10">The sequence shown here is derived from an EMBL/GenBank/DDBJ whole genome shotgun (WGS) entry which is preliminary data.</text>
</comment>
<dbReference type="PANTHER" id="PTHR43453:SF1">
    <property type="entry name" value="TRNA_RRNA METHYLTRANSFERASE SPOU TYPE DOMAIN-CONTAINING PROTEIN"/>
    <property type="match status" value="1"/>
</dbReference>
<comment type="similarity">
    <text evidence="7">Belongs to the class IV-like SAM-binding methyltransferase superfamily. RNA methyltransferase TrmH family.</text>
</comment>
<sequence length="231" mass="26222">MTPERLQRINDMLALRQTDLTVLLEEVHKPHNVSAIIRSCDAVGVQNIHTVWFDKVATIRPISMGAHDWIDIHSHRTVDTAITTLKGEGKQVLVTHLSDSAIDFRDVDYTKPTAIIFGQERFGATEQAIAQSDQDIVIPMMGMTQSLNVSVAAALILYEAQRQRQKAGMYENNQLPDDLRQRILFRGGHSLVYKQWQEHGELPYPEIDEQGEIVASDTWWQALKQGNPNRQ</sequence>
<dbReference type="GO" id="GO:0000049">
    <property type="term" value="F:tRNA binding"/>
    <property type="evidence" value="ECO:0007669"/>
    <property type="project" value="UniProtKB-UniRule"/>
</dbReference>